<gene>
    <name evidence="2" type="ORF">GGR32_001912</name>
</gene>
<dbReference type="SUPFAM" id="SSF51261">
    <property type="entry name" value="Duplicated hybrid motif"/>
    <property type="match status" value="1"/>
</dbReference>
<accession>A0A840ERL3</accession>
<feature type="domain" description="M23ase beta-sheet core" evidence="1">
    <location>
        <begin position="46"/>
        <end position="114"/>
    </location>
</feature>
<keyword evidence="2" id="KW-0378">Hydrolase</keyword>
<comment type="caution">
    <text evidence="2">The sequence shown here is derived from an EMBL/GenBank/DDBJ whole genome shotgun (WGS) entry which is preliminary data.</text>
</comment>
<dbReference type="GO" id="GO:0004222">
    <property type="term" value="F:metalloendopeptidase activity"/>
    <property type="evidence" value="ECO:0007669"/>
    <property type="project" value="TreeGrafter"/>
</dbReference>
<dbReference type="Pfam" id="PF01551">
    <property type="entry name" value="Peptidase_M23"/>
    <property type="match status" value="2"/>
</dbReference>
<reference evidence="2 3" key="1">
    <citation type="submission" date="2020-08" db="EMBL/GenBank/DDBJ databases">
        <title>Genomic Encyclopedia of Type Strains, Phase IV (KMG-IV): sequencing the most valuable type-strain genomes for metagenomic binning, comparative biology and taxonomic classification.</title>
        <authorList>
            <person name="Goeker M."/>
        </authorList>
    </citation>
    <scope>NUCLEOTIDE SEQUENCE [LARGE SCALE GENOMIC DNA]</scope>
    <source>
        <strain evidence="2 3">DSM 29568</strain>
    </source>
</reference>
<dbReference type="InterPro" id="IPR016047">
    <property type="entry name" value="M23ase_b-sheet_dom"/>
</dbReference>
<dbReference type="CDD" id="cd12797">
    <property type="entry name" value="M23_peptidase"/>
    <property type="match status" value="1"/>
</dbReference>
<dbReference type="PANTHER" id="PTHR21666">
    <property type="entry name" value="PEPTIDASE-RELATED"/>
    <property type="match status" value="1"/>
</dbReference>
<dbReference type="Proteomes" id="UP000553034">
    <property type="component" value="Unassembled WGS sequence"/>
</dbReference>
<evidence type="ECO:0000259" key="1">
    <source>
        <dbReference type="Pfam" id="PF01551"/>
    </source>
</evidence>
<sequence>MRFIWIILLSFSFLQAQNLPENYFKSPLDIPLVLSGTFGELRGNHFHSGLDIKTQQRTGLKVLASASGYISRIKISHWGYGKALYITHPNGYTSVYAHLNHFNKEIEAYIKKRQYAKESFEIEVFPEANRLQVKQGEVIAYSGNTGGSGGPHLHFEIRDGKSRPMNPMLFGFDIKDTYKPEISDLFAYTANDTSYINGKNGRQKLRLIPLENGDYTTENIKAYGKIGFGISSIDKLNYAPNKNGVNHIQTSLNGNTCLAVDFNKFSFSETRYLNQYIDYEYYIENKSRVQKLFIEPNNPLSIFKENKDNGYLEIKEGLSYNYLIKVQDFKGNTSSIRVPITPKKDSSYYFSPQKKQTPYLAKRNHASVFDIEDVDIYIPKNALYEDTYLAIKKEEENYQIHHRTTPLHYNITIGFDVSQYTEADKEKLFIARLSDWGKPYYSRTYKKANRFTTKTKSFGTYKLVADNTPPLITPVNFRNKKWMSNYRYLKFKIEDNLSGIQSYRATINDKFILMEYDYKTDLLTFDFNDNIVTETENNLKLIVIDNVGNTTTFEGTFYRKTK</sequence>
<dbReference type="Gene3D" id="2.70.70.10">
    <property type="entry name" value="Glucose Permease (Domain IIA)"/>
    <property type="match status" value="1"/>
</dbReference>
<keyword evidence="3" id="KW-1185">Reference proteome</keyword>
<protein>
    <submittedName>
        <fullName evidence="2">Murein DD-endopeptidase MepM/ murein hydrolase activator NlpD</fullName>
    </submittedName>
</protein>
<dbReference type="RefSeq" id="WP_183477955.1">
    <property type="nucleotide sequence ID" value="NZ_JACIFO010000007.1"/>
</dbReference>
<organism evidence="2 3">
    <name type="scientific">Mesonia hippocampi</name>
    <dbReference type="NCBI Taxonomy" id="1628250"/>
    <lineage>
        <taxon>Bacteria</taxon>
        <taxon>Pseudomonadati</taxon>
        <taxon>Bacteroidota</taxon>
        <taxon>Flavobacteriia</taxon>
        <taxon>Flavobacteriales</taxon>
        <taxon>Flavobacteriaceae</taxon>
        <taxon>Mesonia</taxon>
    </lineage>
</organism>
<dbReference type="InterPro" id="IPR050570">
    <property type="entry name" value="Cell_wall_metabolism_enzyme"/>
</dbReference>
<evidence type="ECO:0000313" key="3">
    <source>
        <dbReference type="Proteomes" id="UP000553034"/>
    </source>
</evidence>
<dbReference type="PANTHER" id="PTHR21666:SF285">
    <property type="entry name" value="M23 FAMILY METALLOPEPTIDASE"/>
    <property type="match status" value="1"/>
</dbReference>
<proteinExistence type="predicted"/>
<dbReference type="AlphaFoldDB" id="A0A840ERL3"/>
<dbReference type="InterPro" id="IPR011055">
    <property type="entry name" value="Dup_hybrid_motif"/>
</dbReference>
<evidence type="ECO:0000313" key="2">
    <source>
        <dbReference type="EMBL" id="MBB4119610.1"/>
    </source>
</evidence>
<feature type="domain" description="M23ase beta-sheet core" evidence="1">
    <location>
        <begin position="132"/>
        <end position="167"/>
    </location>
</feature>
<dbReference type="EMBL" id="JACIFO010000007">
    <property type="protein sequence ID" value="MBB4119610.1"/>
    <property type="molecule type" value="Genomic_DNA"/>
</dbReference>
<name>A0A840ERL3_9FLAO</name>